<name>E9GK63_DAPPU</name>
<dbReference type="OrthoDB" id="6732743at2759"/>
<proteinExistence type="predicted"/>
<evidence type="ECO:0000313" key="2">
    <source>
        <dbReference type="Proteomes" id="UP000000305"/>
    </source>
</evidence>
<reference evidence="1 2" key="1">
    <citation type="journal article" date="2011" name="Science">
        <title>The ecoresponsive genome of Daphnia pulex.</title>
        <authorList>
            <person name="Colbourne J.K."/>
            <person name="Pfrender M.E."/>
            <person name="Gilbert D."/>
            <person name="Thomas W.K."/>
            <person name="Tucker A."/>
            <person name="Oakley T.H."/>
            <person name="Tokishita S."/>
            <person name="Aerts A."/>
            <person name="Arnold G.J."/>
            <person name="Basu M.K."/>
            <person name="Bauer D.J."/>
            <person name="Caceres C.E."/>
            <person name="Carmel L."/>
            <person name="Casola C."/>
            <person name="Choi J.H."/>
            <person name="Detter J.C."/>
            <person name="Dong Q."/>
            <person name="Dusheyko S."/>
            <person name="Eads B.D."/>
            <person name="Frohlich T."/>
            <person name="Geiler-Samerotte K.A."/>
            <person name="Gerlach D."/>
            <person name="Hatcher P."/>
            <person name="Jogdeo S."/>
            <person name="Krijgsveld J."/>
            <person name="Kriventseva E.V."/>
            <person name="Kultz D."/>
            <person name="Laforsch C."/>
            <person name="Lindquist E."/>
            <person name="Lopez J."/>
            <person name="Manak J.R."/>
            <person name="Muller J."/>
            <person name="Pangilinan J."/>
            <person name="Patwardhan R.P."/>
            <person name="Pitluck S."/>
            <person name="Pritham E.J."/>
            <person name="Rechtsteiner A."/>
            <person name="Rho M."/>
            <person name="Rogozin I.B."/>
            <person name="Sakarya O."/>
            <person name="Salamov A."/>
            <person name="Schaack S."/>
            <person name="Shapiro H."/>
            <person name="Shiga Y."/>
            <person name="Skalitzky C."/>
            <person name="Smith Z."/>
            <person name="Souvorov A."/>
            <person name="Sung W."/>
            <person name="Tang Z."/>
            <person name="Tsuchiya D."/>
            <person name="Tu H."/>
            <person name="Vos H."/>
            <person name="Wang M."/>
            <person name="Wolf Y.I."/>
            <person name="Yamagata H."/>
            <person name="Yamada T."/>
            <person name="Ye Y."/>
            <person name="Shaw J.R."/>
            <person name="Andrews J."/>
            <person name="Crease T.J."/>
            <person name="Tang H."/>
            <person name="Lucas S.M."/>
            <person name="Robertson H.M."/>
            <person name="Bork P."/>
            <person name="Koonin E.V."/>
            <person name="Zdobnov E.M."/>
            <person name="Grigoriev I.V."/>
            <person name="Lynch M."/>
            <person name="Boore J.L."/>
        </authorList>
    </citation>
    <scope>NUCLEOTIDE SEQUENCE [LARGE SCALE GENOMIC DNA]</scope>
</reference>
<dbReference type="PANTHER" id="PTHR33053">
    <property type="entry name" value="PROTEIN, PUTATIVE-RELATED"/>
    <property type="match status" value="1"/>
</dbReference>
<dbReference type="Proteomes" id="UP000000305">
    <property type="component" value="Unassembled WGS sequence"/>
</dbReference>
<dbReference type="HOGENOM" id="CLU_004416_3_1_1"/>
<sequence>MEGAKPFKIGFYYGPSKPDDPNDYLRHFHIEITNLIENGCQYKESNLKIEIAGLCCDAPALSFIKLVKSCGAYYCCMK</sequence>
<dbReference type="PANTHER" id="PTHR33053:SF9">
    <property type="entry name" value="AGAP000105-PA"/>
    <property type="match status" value="1"/>
</dbReference>
<dbReference type="KEGG" id="dpx:DAPPUDRAFT_51651"/>
<protein>
    <submittedName>
        <fullName evidence="1">Uncharacterized protein</fullName>
    </submittedName>
</protein>
<evidence type="ECO:0000313" key="1">
    <source>
        <dbReference type="EMBL" id="EFX80298.1"/>
    </source>
</evidence>
<keyword evidence="2" id="KW-1185">Reference proteome</keyword>
<gene>
    <name evidence="1" type="ORF">DAPPUDRAFT_51651</name>
</gene>
<dbReference type="AlphaFoldDB" id="E9GK63"/>
<accession>E9GK63</accession>
<dbReference type="PhylomeDB" id="E9GK63"/>
<organism evidence="1 2">
    <name type="scientific">Daphnia pulex</name>
    <name type="common">Water flea</name>
    <dbReference type="NCBI Taxonomy" id="6669"/>
    <lineage>
        <taxon>Eukaryota</taxon>
        <taxon>Metazoa</taxon>
        <taxon>Ecdysozoa</taxon>
        <taxon>Arthropoda</taxon>
        <taxon>Crustacea</taxon>
        <taxon>Branchiopoda</taxon>
        <taxon>Diplostraca</taxon>
        <taxon>Cladocera</taxon>
        <taxon>Anomopoda</taxon>
        <taxon>Daphniidae</taxon>
        <taxon>Daphnia</taxon>
    </lineage>
</organism>
<dbReference type="InParanoid" id="E9GK63"/>
<dbReference type="EMBL" id="GL732548">
    <property type="protein sequence ID" value="EFX80298.1"/>
    <property type="molecule type" value="Genomic_DNA"/>
</dbReference>